<dbReference type="InterPro" id="IPR023210">
    <property type="entry name" value="NADP_OxRdtase_dom"/>
</dbReference>
<proteinExistence type="predicted"/>
<sequence>MSQPRPLFNRLSQDAPRIPRLGLGLMGMSLMYGPTASDSERFAVLDRALDLGANHWDSADMYNDNEELIGKWFKRTGKRDQIFLATKFGIVKNVPDYSKVDSSAAYCRKACEESLRILGTDYIDLYYMHRANPETPIEETVRAMAELKAEGKIKHIGLSEITASTLRRACKVAQIDAIQVEYSAFVLDIENTGGILETARELGVTVVAYSPLGRGILTGNLSQDAISSEGDFRPMFPMYAEENLKKNRVLLDQLGALAGKKGCTTAQLAIAWLLKQGDDIVPIPGTKRIKYLEENFGALRVQLSDTEESEIRKIIKNVAGGRAPDWAMAALEANTREE</sequence>
<dbReference type="GO" id="GO:0005737">
    <property type="term" value="C:cytoplasm"/>
    <property type="evidence" value="ECO:0007669"/>
    <property type="project" value="TreeGrafter"/>
</dbReference>
<dbReference type="EMBL" id="JADCTT010000016">
    <property type="protein sequence ID" value="KAF9743754.1"/>
    <property type="molecule type" value="Genomic_DNA"/>
</dbReference>
<keyword evidence="1" id="KW-0560">Oxidoreductase</keyword>
<evidence type="ECO:0000256" key="1">
    <source>
        <dbReference type="ARBA" id="ARBA00023002"/>
    </source>
</evidence>
<dbReference type="PANTHER" id="PTHR43625:SF40">
    <property type="entry name" value="ALDO-KETO REDUCTASE YAKC [NADP(+)]"/>
    <property type="match status" value="1"/>
</dbReference>
<dbReference type="InterPro" id="IPR036812">
    <property type="entry name" value="NAD(P)_OxRdtase_dom_sf"/>
</dbReference>
<evidence type="ECO:0000259" key="2">
    <source>
        <dbReference type="Pfam" id="PF00248"/>
    </source>
</evidence>
<dbReference type="GO" id="GO:0016491">
    <property type="term" value="F:oxidoreductase activity"/>
    <property type="evidence" value="ECO:0007669"/>
    <property type="project" value="UniProtKB-KW"/>
</dbReference>
<dbReference type="SUPFAM" id="SSF51430">
    <property type="entry name" value="NAD(P)-linked oxidoreductase"/>
    <property type="match status" value="1"/>
</dbReference>
<gene>
    <name evidence="3" type="ORF">IM811_006094</name>
</gene>
<accession>A0A8H7K2V4</accession>
<dbReference type="AlphaFoldDB" id="A0A8H7K2V4"/>
<reference evidence="3" key="1">
    <citation type="submission" date="2020-10" db="EMBL/GenBank/DDBJ databases">
        <title>High-Quality Genome Resource of Clonostachys rosea strain S41 by Oxford Nanopore Long-Read Sequencing.</title>
        <authorList>
            <person name="Wang H."/>
        </authorList>
    </citation>
    <scope>NUCLEOTIDE SEQUENCE</scope>
    <source>
        <strain evidence="3">S41</strain>
    </source>
</reference>
<dbReference type="InterPro" id="IPR050791">
    <property type="entry name" value="Aldo-Keto_reductase"/>
</dbReference>
<evidence type="ECO:0000313" key="4">
    <source>
        <dbReference type="Proteomes" id="UP000616885"/>
    </source>
</evidence>
<dbReference type="PANTHER" id="PTHR43625">
    <property type="entry name" value="AFLATOXIN B1 ALDEHYDE REDUCTASE"/>
    <property type="match status" value="1"/>
</dbReference>
<evidence type="ECO:0000313" key="3">
    <source>
        <dbReference type="EMBL" id="KAF9743754.1"/>
    </source>
</evidence>
<dbReference type="InterPro" id="IPR020471">
    <property type="entry name" value="AKR"/>
</dbReference>
<protein>
    <recommendedName>
        <fullName evidence="2">NADP-dependent oxidoreductase domain-containing protein</fullName>
    </recommendedName>
</protein>
<dbReference type="Gene3D" id="3.20.20.100">
    <property type="entry name" value="NADP-dependent oxidoreductase domain"/>
    <property type="match status" value="1"/>
</dbReference>
<dbReference type="PRINTS" id="PR00069">
    <property type="entry name" value="ALDKETRDTASE"/>
</dbReference>
<name>A0A8H7K2V4_BIOOC</name>
<dbReference type="Proteomes" id="UP000616885">
    <property type="component" value="Unassembled WGS sequence"/>
</dbReference>
<organism evidence="3 4">
    <name type="scientific">Bionectria ochroleuca</name>
    <name type="common">Gliocladium roseum</name>
    <dbReference type="NCBI Taxonomy" id="29856"/>
    <lineage>
        <taxon>Eukaryota</taxon>
        <taxon>Fungi</taxon>
        <taxon>Dikarya</taxon>
        <taxon>Ascomycota</taxon>
        <taxon>Pezizomycotina</taxon>
        <taxon>Sordariomycetes</taxon>
        <taxon>Hypocreomycetidae</taxon>
        <taxon>Hypocreales</taxon>
        <taxon>Bionectriaceae</taxon>
        <taxon>Clonostachys</taxon>
    </lineage>
</organism>
<comment type="caution">
    <text evidence="3">The sequence shown here is derived from an EMBL/GenBank/DDBJ whole genome shotgun (WGS) entry which is preliminary data.</text>
</comment>
<dbReference type="Pfam" id="PF00248">
    <property type="entry name" value="Aldo_ket_red"/>
    <property type="match status" value="1"/>
</dbReference>
<feature type="domain" description="NADP-dependent oxidoreductase" evidence="2">
    <location>
        <begin position="20"/>
        <end position="315"/>
    </location>
</feature>